<sequence>MLGSMDAAAEGKYAAGGFSMERKIDLTPYIKWWMPKKSCPSESEEDFRRELRALECTSVQPTEPYQLPSLGLPQKGSQPPPEDCPQAASCQSSWPSRTLWTSFQKRMGLVGIKVSSMERLCFLCCLKEVPDLISTDQLELRWD</sequence>
<proteinExistence type="predicted"/>
<dbReference type="EMBL" id="JANAVB010022186">
    <property type="protein sequence ID" value="KAJ6824374.1"/>
    <property type="molecule type" value="Genomic_DNA"/>
</dbReference>
<dbReference type="Proteomes" id="UP001140949">
    <property type="component" value="Unassembled WGS sequence"/>
</dbReference>
<dbReference type="AlphaFoldDB" id="A0AAX6G6K9"/>
<evidence type="ECO:0000313" key="3">
    <source>
        <dbReference type="Proteomes" id="UP001140949"/>
    </source>
</evidence>
<reference evidence="2" key="1">
    <citation type="journal article" date="2023" name="GigaByte">
        <title>Genome assembly of the bearded iris, Iris pallida Lam.</title>
        <authorList>
            <person name="Bruccoleri R.E."/>
            <person name="Oakeley E.J."/>
            <person name="Faust A.M.E."/>
            <person name="Altorfer M."/>
            <person name="Dessus-Babus S."/>
            <person name="Burckhardt D."/>
            <person name="Oertli M."/>
            <person name="Naumann U."/>
            <person name="Petersen F."/>
            <person name="Wong J."/>
        </authorList>
    </citation>
    <scope>NUCLEOTIDE SEQUENCE</scope>
    <source>
        <strain evidence="2">GSM-AAB239-AS_SAM_17_03QT</strain>
    </source>
</reference>
<gene>
    <name evidence="2" type="ORF">M6B38_382580</name>
</gene>
<evidence type="ECO:0000256" key="1">
    <source>
        <dbReference type="SAM" id="MobiDB-lite"/>
    </source>
</evidence>
<feature type="region of interest" description="Disordered" evidence="1">
    <location>
        <begin position="59"/>
        <end position="91"/>
    </location>
</feature>
<name>A0AAX6G6K9_IRIPA</name>
<accession>A0AAX6G6K9</accession>
<keyword evidence="3" id="KW-1185">Reference proteome</keyword>
<evidence type="ECO:0000313" key="2">
    <source>
        <dbReference type="EMBL" id="KAJ6824374.1"/>
    </source>
</evidence>
<organism evidence="2 3">
    <name type="scientific">Iris pallida</name>
    <name type="common">Sweet iris</name>
    <dbReference type="NCBI Taxonomy" id="29817"/>
    <lineage>
        <taxon>Eukaryota</taxon>
        <taxon>Viridiplantae</taxon>
        <taxon>Streptophyta</taxon>
        <taxon>Embryophyta</taxon>
        <taxon>Tracheophyta</taxon>
        <taxon>Spermatophyta</taxon>
        <taxon>Magnoliopsida</taxon>
        <taxon>Liliopsida</taxon>
        <taxon>Asparagales</taxon>
        <taxon>Iridaceae</taxon>
        <taxon>Iridoideae</taxon>
        <taxon>Irideae</taxon>
        <taxon>Iris</taxon>
    </lineage>
</organism>
<reference evidence="2" key="2">
    <citation type="submission" date="2023-04" db="EMBL/GenBank/DDBJ databases">
        <authorList>
            <person name="Bruccoleri R.E."/>
            <person name="Oakeley E.J."/>
            <person name="Faust A.-M."/>
            <person name="Dessus-Babus S."/>
            <person name="Altorfer M."/>
            <person name="Burckhardt D."/>
            <person name="Oertli M."/>
            <person name="Naumann U."/>
            <person name="Petersen F."/>
            <person name="Wong J."/>
        </authorList>
    </citation>
    <scope>NUCLEOTIDE SEQUENCE</scope>
    <source>
        <strain evidence="2">GSM-AAB239-AS_SAM_17_03QT</strain>
        <tissue evidence="2">Leaf</tissue>
    </source>
</reference>
<comment type="caution">
    <text evidence="2">The sequence shown here is derived from an EMBL/GenBank/DDBJ whole genome shotgun (WGS) entry which is preliminary data.</text>
</comment>
<protein>
    <submittedName>
        <fullName evidence="2">AP2-like ethylene-responsive transcription factor</fullName>
    </submittedName>
</protein>